<feature type="region of interest" description="Disordered" evidence="1">
    <location>
        <begin position="22"/>
        <end position="62"/>
    </location>
</feature>
<protein>
    <recommendedName>
        <fullName evidence="2">Domain of unknown function at the cortex 1 domain-containing protein</fullName>
    </recommendedName>
</protein>
<organism evidence="3">
    <name type="scientific">Aplanochytrium stocchinoi</name>
    <dbReference type="NCBI Taxonomy" id="215587"/>
    <lineage>
        <taxon>Eukaryota</taxon>
        <taxon>Sar</taxon>
        <taxon>Stramenopiles</taxon>
        <taxon>Bigyra</taxon>
        <taxon>Labyrinthulomycetes</taxon>
        <taxon>Thraustochytrida</taxon>
        <taxon>Thraustochytriidae</taxon>
        <taxon>Aplanochytrium</taxon>
    </lineage>
</organism>
<accession>A0A6S8E8Z1</accession>
<feature type="compositionally biased region" description="Basic and acidic residues" evidence="1">
    <location>
        <begin position="39"/>
        <end position="50"/>
    </location>
</feature>
<evidence type="ECO:0000256" key="1">
    <source>
        <dbReference type="SAM" id="MobiDB-lite"/>
    </source>
</evidence>
<dbReference type="EMBL" id="HBIN01016931">
    <property type="protein sequence ID" value="CAE0442782.1"/>
    <property type="molecule type" value="Transcribed_RNA"/>
</dbReference>
<dbReference type="AlphaFoldDB" id="A0A6S8E8Z1"/>
<proteinExistence type="predicted"/>
<evidence type="ECO:0000259" key="2">
    <source>
        <dbReference type="Pfam" id="PF08588"/>
    </source>
</evidence>
<sequence>MVKFFRVGSCFSLSIKKFKRDNERENNKYSHRGRQKSSYKVDADHEQAHDEYEEYEDHDNQAGESREIFYSVDEGPYESYRDSHINNKNRHGTEDTLVYDSDTTASTSHGGEIELALGDGIGKQNRKQSYDEATFKKVDALPELSEWDGPVWIRMDTRTRLEGKQWRTDGGSEAKLEYNEPVEQNVFHFETDTFKGKAIIRFRNCPNEPTQYFKGRRRKQQWTVQGRFKENLRTNQVVTGYEFKRKVVNIPAKWIVRSALSVVRTLAPTMKEDIFSDEPYFLNPLLQTVQTLDVSWPGKEPDITKEFSENNSLLGGKFSKHNISRTSRKHYFASGNNGKKHFFDPELLYTFDFYEDKFDPSSFKLVLPFMSFDVCKYLDSQPISMIGKVWDNDSEVDGSYLFNFSVFHKSQYATRKALMKT</sequence>
<feature type="domain" description="Domain of unknown function at the cortex 1" evidence="2">
    <location>
        <begin position="175"/>
        <end position="406"/>
    </location>
</feature>
<evidence type="ECO:0000313" key="3">
    <source>
        <dbReference type="EMBL" id="CAE0442781.1"/>
    </source>
</evidence>
<dbReference type="EMBL" id="HBIN01016930">
    <property type="protein sequence ID" value="CAE0442781.1"/>
    <property type="molecule type" value="Transcribed_RNA"/>
</dbReference>
<dbReference type="PANTHER" id="PTHR34826:SF2">
    <property type="entry name" value="UPF0590 PROTEIN C409.17C"/>
    <property type="match status" value="1"/>
</dbReference>
<dbReference type="Pfam" id="PF08588">
    <property type="entry name" value="Duc1"/>
    <property type="match status" value="1"/>
</dbReference>
<reference evidence="3" key="1">
    <citation type="submission" date="2021-01" db="EMBL/GenBank/DDBJ databases">
        <authorList>
            <person name="Corre E."/>
            <person name="Pelletier E."/>
            <person name="Niang G."/>
            <person name="Scheremetjew M."/>
            <person name="Finn R."/>
            <person name="Kale V."/>
            <person name="Holt S."/>
            <person name="Cochrane G."/>
            <person name="Meng A."/>
            <person name="Brown T."/>
            <person name="Cohen L."/>
        </authorList>
    </citation>
    <scope>NUCLEOTIDE SEQUENCE</scope>
    <source>
        <strain evidence="3">GSBS06</strain>
    </source>
</reference>
<evidence type="ECO:0000313" key="4">
    <source>
        <dbReference type="EMBL" id="CAE0442782.1"/>
    </source>
</evidence>
<dbReference type="InterPro" id="IPR013897">
    <property type="entry name" value="Duc1"/>
</dbReference>
<gene>
    <name evidence="3" type="ORF">ASTO00021_LOCUS12891</name>
    <name evidence="4" type="ORF">ASTO00021_LOCUS12892</name>
</gene>
<dbReference type="PANTHER" id="PTHR34826">
    <property type="entry name" value="UPF0590 PROTEIN C409.17C"/>
    <property type="match status" value="1"/>
</dbReference>
<name>A0A6S8E8Z1_9STRA</name>